<keyword evidence="7" id="KW-0007">Acetylation</keyword>
<keyword evidence="8" id="KW-0560">Oxidoreductase</keyword>
<dbReference type="InterPro" id="IPR001279">
    <property type="entry name" value="Metallo-B-lactamas"/>
</dbReference>
<keyword evidence="4" id="KW-0479">Metal-binding</keyword>
<evidence type="ECO:0000256" key="13">
    <source>
        <dbReference type="ARBA" id="ARBA00077964"/>
    </source>
</evidence>
<dbReference type="GO" id="GO:0046872">
    <property type="term" value="F:metal ion binding"/>
    <property type="evidence" value="ECO:0007669"/>
    <property type="project" value="UniProtKB-KW"/>
</dbReference>
<keyword evidence="16" id="KW-1185">Reference proteome</keyword>
<evidence type="ECO:0000256" key="11">
    <source>
        <dbReference type="ARBA" id="ARBA00050990"/>
    </source>
</evidence>
<dbReference type="InterPro" id="IPR044528">
    <property type="entry name" value="POD-like_MBL-fold"/>
</dbReference>
<feature type="domain" description="Metallo-beta-lactamase" evidence="14">
    <location>
        <begin position="179"/>
        <end position="341"/>
    </location>
</feature>
<dbReference type="FunFam" id="3.60.15.10:FF:000013">
    <property type="entry name" value="Persulfide dioxygenase ETHE1, mitochondrial"/>
    <property type="match status" value="1"/>
</dbReference>
<evidence type="ECO:0000256" key="1">
    <source>
        <dbReference type="ARBA" id="ARBA00001954"/>
    </source>
</evidence>
<evidence type="ECO:0000313" key="15">
    <source>
        <dbReference type="EMBL" id="KAK9814193.1"/>
    </source>
</evidence>
<evidence type="ECO:0000259" key="14">
    <source>
        <dbReference type="SMART" id="SM00849"/>
    </source>
</evidence>
<comment type="catalytic activity">
    <reaction evidence="11">
        <text>S-sulfanylglutathione + O2 + H2O = sulfite + glutathione + 2 H(+)</text>
        <dbReference type="Rhea" id="RHEA:12981"/>
        <dbReference type="ChEBI" id="CHEBI:15377"/>
        <dbReference type="ChEBI" id="CHEBI:15378"/>
        <dbReference type="ChEBI" id="CHEBI:15379"/>
        <dbReference type="ChEBI" id="CHEBI:17359"/>
        <dbReference type="ChEBI" id="CHEBI:57925"/>
        <dbReference type="ChEBI" id="CHEBI:58905"/>
        <dbReference type="EC" id="1.13.11.18"/>
    </reaction>
</comment>
<dbReference type="SUPFAM" id="SSF56281">
    <property type="entry name" value="Metallo-hydrolase/oxidoreductase"/>
    <property type="match status" value="1"/>
</dbReference>
<evidence type="ECO:0000256" key="9">
    <source>
        <dbReference type="ARBA" id="ARBA00023004"/>
    </source>
</evidence>
<comment type="cofactor">
    <cofactor evidence="1">
        <name>Fe(2+)</name>
        <dbReference type="ChEBI" id="CHEBI:29033"/>
    </cofactor>
</comment>
<evidence type="ECO:0000256" key="12">
    <source>
        <dbReference type="ARBA" id="ARBA00066686"/>
    </source>
</evidence>
<dbReference type="PANTHER" id="PTHR43084:SF1">
    <property type="entry name" value="PERSULFIDE DIOXYGENASE ETHE1, MITOCHONDRIAL"/>
    <property type="match status" value="1"/>
</dbReference>
<evidence type="ECO:0000313" key="16">
    <source>
        <dbReference type="Proteomes" id="UP001489004"/>
    </source>
</evidence>
<dbReference type="InterPro" id="IPR029021">
    <property type="entry name" value="Prot-tyrosine_phosphatase-like"/>
</dbReference>
<dbReference type="GO" id="GO:0070813">
    <property type="term" value="P:hydrogen sulfide metabolic process"/>
    <property type="evidence" value="ECO:0007669"/>
    <property type="project" value="TreeGrafter"/>
</dbReference>
<comment type="similarity">
    <text evidence="3">Belongs to the metallo-beta-lactamase superfamily. Glyoxalase II family.</text>
</comment>
<dbReference type="SMART" id="SM00849">
    <property type="entry name" value="Lactamase_B"/>
    <property type="match status" value="1"/>
</dbReference>
<evidence type="ECO:0000256" key="4">
    <source>
        <dbReference type="ARBA" id="ARBA00022723"/>
    </source>
</evidence>
<keyword evidence="5" id="KW-0809">Transit peptide</keyword>
<evidence type="ECO:0000256" key="10">
    <source>
        <dbReference type="ARBA" id="ARBA00023128"/>
    </source>
</evidence>
<keyword evidence="6" id="KW-0223">Dioxygenase</keyword>
<evidence type="ECO:0000256" key="7">
    <source>
        <dbReference type="ARBA" id="ARBA00022990"/>
    </source>
</evidence>
<dbReference type="CDD" id="cd07724">
    <property type="entry name" value="POD-like_MBL-fold"/>
    <property type="match status" value="1"/>
</dbReference>
<proteinExistence type="inferred from homology"/>
<evidence type="ECO:0000256" key="2">
    <source>
        <dbReference type="ARBA" id="ARBA00004173"/>
    </source>
</evidence>
<comment type="subcellular location">
    <subcellularLocation>
        <location evidence="2">Mitochondrion</location>
    </subcellularLocation>
</comment>
<dbReference type="Proteomes" id="UP001489004">
    <property type="component" value="Unassembled WGS sequence"/>
</dbReference>
<organism evidence="15 16">
    <name type="scientific">[Myrmecia] bisecta</name>
    <dbReference type="NCBI Taxonomy" id="41462"/>
    <lineage>
        <taxon>Eukaryota</taxon>
        <taxon>Viridiplantae</taxon>
        <taxon>Chlorophyta</taxon>
        <taxon>core chlorophytes</taxon>
        <taxon>Trebouxiophyceae</taxon>
        <taxon>Trebouxiales</taxon>
        <taxon>Trebouxiaceae</taxon>
        <taxon>Myrmecia</taxon>
    </lineage>
</organism>
<evidence type="ECO:0000256" key="5">
    <source>
        <dbReference type="ARBA" id="ARBA00022946"/>
    </source>
</evidence>
<gene>
    <name evidence="15" type="ORF">WJX72_001995</name>
</gene>
<dbReference type="Gene3D" id="3.90.190.10">
    <property type="entry name" value="Protein tyrosine phosphatase superfamily"/>
    <property type="match status" value="1"/>
</dbReference>
<dbReference type="GO" id="GO:0006749">
    <property type="term" value="P:glutathione metabolic process"/>
    <property type="evidence" value="ECO:0007669"/>
    <property type="project" value="InterPro"/>
</dbReference>
<evidence type="ECO:0000256" key="3">
    <source>
        <dbReference type="ARBA" id="ARBA00006759"/>
    </source>
</evidence>
<dbReference type="Gene3D" id="3.60.15.10">
    <property type="entry name" value="Ribonuclease Z/Hydroxyacylglutathione hydrolase-like"/>
    <property type="match status" value="1"/>
</dbReference>
<name>A0AAW1Q154_9CHLO</name>
<dbReference type="InterPro" id="IPR051682">
    <property type="entry name" value="Mito_Persulfide_Diox"/>
</dbReference>
<dbReference type="Pfam" id="PF00753">
    <property type="entry name" value="Lactamase_B"/>
    <property type="match status" value="1"/>
</dbReference>
<dbReference type="EC" id="1.13.11.18" evidence="12"/>
<reference evidence="15 16" key="1">
    <citation type="journal article" date="2024" name="Nat. Commun.">
        <title>Phylogenomics reveals the evolutionary origins of lichenization in chlorophyte algae.</title>
        <authorList>
            <person name="Puginier C."/>
            <person name="Libourel C."/>
            <person name="Otte J."/>
            <person name="Skaloud P."/>
            <person name="Haon M."/>
            <person name="Grisel S."/>
            <person name="Petersen M."/>
            <person name="Berrin J.G."/>
            <person name="Delaux P.M."/>
            <person name="Dal Grande F."/>
            <person name="Keller J."/>
        </authorList>
    </citation>
    <scope>NUCLEOTIDE SEQUENCE [LARGE SCALE GENOMIC DNA]</scope>
    <source>
        <strain evidence="15 16">SAG 2043</strain>
    </source>
</reference>
<dbReference type="InterPro" id="IPR036866">
    <property type="entry name" value="RibonucZ/Hydroxyglut_hydro"/>
</dbReference>
<comment type="caution">
    <text evidence="15">The sequence shown here is derived from an EMBL/GenBank/DDBJ whole genome shotgun (WGS) entry which is preliminary data.</text>
</comment>
<accession>A0AAW1Q154</accession>
<keyword evidence="9" id="KW-0408">Iron</keyword>
<protein>
    <recommendedName>
        <fullName evidence="12">persulfide dioxygenase</fullName>
        <ecNumber evidence="12">1.13.11.18</ecNumber>
    </recommendedName>
    <alternativeName>
        <fullName evidence="13">Sulfur dioxygenase ETHE1</fullName>
    </alternativeName>
</protein>
<dbReference type="GO" id="GO:0050313">
    <property type="term" value="F:sulfur dioxygenase activity"/>
    <property type="evidence" value="ECO:0007669"/>
    <property type="project" value="UniProtKB-EC"/>
</dbReference>
<keyword evidence="10" id="KW-0496">Mitochondrion</keyword>
<evidence type="ECO:0000256" key="8">
    <source>
        <dbReference type="ARBA" id="ARBA00023002"/>
    </source>
</evidence>
<evidence type="ECO:0000256" key="6">
    <source>
        <dbReference type="ARBA" id="ARBA00022964"/>
    </source>
</evidence>
<dbReference type="GO" id="GO:0005739">
    <property type="term" value="C:mitochondrion"/>
    <property type="evidence" value="ECO:0007669"/>
    <property type="project" value="UniProtKB-SubCell"/>
</dbReference>
<dbReference type="EMBL" id="JALJOR010000007">
    <property type="protein sequence ID" value="KAK9814193.1"/>
    <property type="molecule type" value="Genomic_DNA"/>
</dbReference>
<sequence length="396" mass="42762">MTQLVKAGSFGDMFSEHFNQYGDVALEGHLTKSQVANILNNQHFKGWLYLNDADTAANPHSPAADVLQAGVRFICAPLAVPAGLTQANAAKVVQALRDLPRPTMIQCSTATRASAAYLVYLATELHLDAQAAANLANALHLKCTKMEPLMNWLGQHLAVATNQMADNLTFRQLFEKESSTYTYLLADNITKEAVLIDPVSETVNRDLALVKELGLTLLFVVNTHCHADHITGTGAIKAQLPGVKSGISKASGAAADALYEPGDVIRFGSQELLVIPTPGHTSGCVTYYSKTAGGRAFTGDTLLIRGCGRTDFQEGDAGMLYNSVHQRIFTLPDDTIIYPAHDYKGQTSSTVGEEKRLNPRLTKTKEEFLTIMANLGLPYPKKIDVAVPANLQCGVF</sequence>
<dbReference type="PANTHER" id="PTHR43084">
    <property type="entry name" value="PERSULFIDE DIOXYGENASE ETHE1"/>
    <property type="match status" value="1"/>
</dbReference>
<dbReference type="AlphaFoldDB" id="A0AAW1Q154"/>